<name>A0A6J0MAL3_RAPSA</name>
<reference evidence="6" key="2">
    <citation type="submission" date="2025-08" db="UniProtKB">
        <authorList>
            <consortium name="RefSeq"/>
        </authorList>
    </citation>
    <scope>IDENTIFICATION</scope>
    <source>
        <tissue evidence="6">Leaf</tissue>
    </source>
</reference>
<sequence>MDKEGMRLKKCSTSTDVEHTHDPSDSRTGEKKRKRSTVHEATKHSRKVKKVRASRKKTAVHDATIGRLAASIKEAHDEITELRESIEEMTKTMKKQHETLLTMAGAMKNLPVKETSKEKSTIERECALARKYQPNNKNTIFVKGYDPSMRRDKVEKALIEHFGSCGEITRVFVPFKCYSLTSLGFAFIDLKEDHRKALLLDGSYMGGRKLEVTMAFDREEFNPYETISGCSDCRRNVLKRTKRSFYGSGVFRPIRKFSSPSSLHRLS</sequence>
<dbReference type="InterPro" id="IPR012677">
    <property type="entry name" value="Nucleotide-bd_a/b_plait_sf"/>
</dbReference>
<evidence type="ECO:0000259" key="4">
    <source>
        <dbReference type="PROSITE" id="PS50102"/>
    </source>
</evidence>
<dbReference type="SUPFAM" id="SSF54928">
    <property type="entry name" value="RNA-binding domain, RBD"/>
    <property type="match status" value="1"/>
</dbReference>
<protein>
    <submittedName>
        <fullName evidence="6">Nucleolin 1</fullName>
    </submittedName>
</protein>
<keyword evidence="5" id="KW-1185">Reference proteome</keyword>
<reference evidence="5" key="1">
    <citation type="journal article" date="2019" name="Database">
        <title>The radish genome database (RadishGD): an integrated information resource for radish genomics.</title>
        <authorList>
            <person name="Yu H.J."/>
            <person name="Baek S."/>
            <person name="Lee Y.J."/>
            <person name="Cho A."/>
            <person name="Mun J.H."/>
        </authorList>
    </citation>
    <scope>NUCLEOTIDE SEQUENCE [LARGE SCALE GENOMIC DNA]</scope>
    <source>
        <strain evidence="5">cv. WK10039</strain>
    </source>
</reference>
<feature type="compositionally biased region" description="Basic and acidic residues" evidence="3">
    <location>
        <begin position="16"/>
        <end position="29"/>
    </location>
</feature>
<dbReference type="KEGG" id="rsz:108840245"/>
<organism evidence="5 6">
    <name type="scientific">Raphanus sativus</name>
    <name type="common">Radish</name>
    <name type="synonym">Raphanus raphanistrum var. sativus</name>
    <dbReference type="NCBI Taxonomy" id="3726"/>
    <lineage>
        <taxon>Eukaryota</taxon>
        <taxon>Viridiplantae</taxon>
        <taxon>Streptophyta</taxon>
        <taxon>Embryophyta</taxon>
        <taxon>Tracheophyta</taxon>
        <taxon>Spermatophyta</taxon>
        <taxon>Magnoliopsida</taxon>
        <taxon>eudicotyledons</taxon>
        <taxon>Gunneridae</taxon>
        <taxon>Pentapetalae</taxon>
        <taxon>rosids</taxon>
        <taxon>malvids</taxon>
        <taxon>Brassicales</taxon>
        <taxon>Brassicaceae</taxon>
        <taxon>Brassiceae</taxon>
        <taxon>Raphanus</taxon>
    </lineage>
</organism>
<dbReference type="GeneID" id="108840245"/>
<evidence type="ECO:0000256" key="2">
    <source>
        <dbReference type="SAM" id="Coils"/>
    </source>
</evidence>
<dbReference type="PROSITE" id="PS50102">
    <property type="entry name" value="RRM"/>
    <property type="match status" value="1"/>
</dbReference>
<evidence type="ECO:0000313" key="5">
    <source>
        <dbReference type="Proteomes" id="UP000504610"/>
    </source>
</evidence>
<evidence type="ECO:0000256" key="3">
    <source>
        <dbReference type="SAM" id="MobiDB-lite"/>
    </source>
</evidence>
<keyword evidence="1" id="KW-0694">RNA-binding</keyword>
<dbReference type="RefSeq" id="XP_018468586.1">
    <property type="nucleotide sequence ID" value="XM_018613084.2"/>
</dbReference>
<dbReference type="Proteomes" id="UP000504610">
    <property type="component" value="Chromosome 2"/>
</dbReference>
<feature type="domain" description="RRM" evidence="4">
    <location>
        <begin position="138"/>
        <end position="217"/>
    </location>
</feature>
<dbReference type="OrthoDB" id="1046468at2759"/>
<dbReference type="AlphaFoldDB" id="A0A6J0MAL3"/>
<dbReference type="Gene3D" id="3.30.70.330">
    <property type="match status" value="1"/>
</dbReference>
<dbReference type="InterPro" id="IPR000504">
    <property type="entry name" value="RRM_dom"/>
</dbReference>
<feature type="region of interest" description="Disordered" evidence="3">
    <location>
        <begin position="1"/>
        <end position="49"/>
    </location>
</feature>
<dbReference type="InterPro" id="IPR035979">
    <property type="entry name" value="RBD_domain_sf"/>
</dbReference>
<gene>
    <name evidence="6" type="primary">LOC108840245</name>
</gene>
<feature type="coiled-coil region" evidence="2">
    <location>
        <begin position="72"/>
        <end position="99"/>
    </location>
</feature>
<dbReference type="GO" id="GO:0003723">
    <property type="term" value="F:RNA binding"/>
    <property type="evidence" value="ECO:0007669"/>
    <property type="project" value="UniProtKB-UniRule"/>
</dbReference>
<evidence type="ECO:0000313" key="6">
    <source>
        <dbReference type="RefSeq" id="XP_018468586.1"/>
    </source>
</evidence>
<accession>A0A6J0MAL3</accession>
<proteinExistence type="predicted"/>
<evidence type="ECO:0000256" key="1">
    <source>
        <dbReference type="PROSITE-ProRule" id="PRU00176"/>
    </source>
</evidence>
<keyword evidence="2" id="KW-0175">Coiled coil</keyword>